<organism evidence="1 2">
    <name type="scientific">Pangasianodon gigas</name>
    <name type="common">Mekong giant catfish</name>
    <name type="synonym">Pangasius gigas</name>
    <dbReference type="NCBI Taxonomy" id="30993"/>
    <lineage>
        <taxon>Eukaryota</taxon>
        <taxon>Metazoa</taxon>
        <taxon>Chordata</taxon>
        <taxon>Craniata</taxon>
        <taxon>Vertebrata</taxon>
        <taxon>Euteleostomi</taxon>
        <taxon>Actinopterygii</taxon>
        <taxon>Neopterygii</taxon>
        <taxon>Teleostei</taxon>
        <taxon>Ostariophysi</taxon>
        <taxon>Siluriformes</taxon>
        <taxon>Pangasiidae</taxon>
        <taxon>Pangasianodon</taxon>
    </lineage>
</organism>
<dbReference type="Proteomes" id="UP000829447">
    <property type="component" value="Linkage Group LG25"/>
</dbReference>
<keyword evidence="2" id="KW-1185">Reference proteome</keyword>
<evidence type="ECO:0000313" key="1">
    <source>
        <dbReference type="EMBL" id="MCI4393195.1"/>
    </source>
</evidence>
<protein>
    <submittedName>
        <fullName evidence="1">Uncharacterized protein</fullName>
    </submittedName>
</protein>
<sequence length="84" mass="9270">MVSGDDEGIFGVESGFLYALKPLDREKKPSYSLQVSFTASMHPQSFSVEVCVIDKNDNVPMFLQESMRGTVQLGLLKGIEIISL</sequence>
<proteinExistence type="predicted"/>
<name>A0ACC5XRI6_PANGG</name>
<dbReference type="EMBL" id="CM040478">
    <property type="protein sequence ID" value="MCI4393195.1"/>
    <property type="molecule type" value="Genomic_DNA"/>
</dbReference>
<reference evidence="1 2" key="1">
    <citation type="journal article" date="2022" name="bioRxiv">
        <title>An ancient truncated duplication of the anti-Mullerian hormone receptor type 2 gene is a potential conserved master sex determinant in the Pangasiidae catfish family.</title>
        <authorList>
            <person name="Wen M."/>
            <person name="Pan Q."/>
            <person name="Jouanno E."/>
            <person name="Montfort J."/>
            <person name="Zahm M."/>
            <person name="Cabau C."/>
            <person name="Klopp C."/>
            <person name="Iampietro C."/>
            <person name="Roques C."/>
            <person name="Bouchez O."/>
            <person name="Castinel A."/>
            <person name="Donnadieu C."/>
            <person name="Parrinello H."/>
            <person name="Poncet C."/>
            <person name="Belmonte E."/>
            <person name="Gautier V."/>
            <person name="Avarre J.-C."/>
            <person name="Dugue R."/>
            <person name="Gustiano R."/>
            <person name="Ha T.T.T."/>
            <person name="Campet M."/>
            <person name="Sriphairoj K."/>
            <person name="Ribolli J."/>
            <person name="de Almeida F.L."/>
            <person name="Desvignes T."/>
            <person name="Postlethwait J.H."/>
            <person name="Bucao C.F."/>
            <person name="Robinson-Rechavi M."/>
            <person name="Bobe J."/>
            <person name="Herpin A."/>
            <person name="Guiguen Y."/>
        </authorList>
    </citation>
    <scope>NUCLEOTIDE SEQUENCE [LARGE SCALE GENOMIC DNA]</scope>
    <source>
        <strain evidence="1">YG-Dec2019</strain>
    </source>
</reference>
<gene>
    <name evidence="1" type="ORF">PGIGA_G00154580</name>
</gene>
<accession>A0ACC5XRI6</accession>
<comment type="caution">
    <text evidence="1">The sequence shown here is derived from an EMBL/GenBank/DDBJ whole genome shotgun (WGS) entry which is preliminary data.</text>
</comment>
<evidence type="ECO:0000313" key="2">
    <source>
        <dbReference type="Proteomes" id="UP000829447"/>
    </source>
</evidence>